<comment type="caution">
    <text evidence="1">The sequence shown here is derived from an EMBL/GenBank/DDBJ whole genome shotgun (WGS) entry which is preliminary data.</text>
</comment>
<name>A0ACA9KKG7_9GLOM</name>
<keyword evidence="2" id="KW-1185">Reference proteome</keyword>
<feature type="non-terminal residue" evidence="1">
    <location>
        <position position="1"/>
    </location>
</feature>
<evidence type="ECO:0000313" key="2">
    <source>
        <dbReference type="Proteomes" id="UP000789702"/>
    </source>
</evidence>
<reference evidence="1" key="1">
    <citation type="submission" date="2021-06" db="EMBL/GenBank/DDBJ databases">
        <authorList>
            <person name="Kallberg Y."/>
            <person name="Tangrot J."/>
            <person name="Rosling A."/>
        </authorList>
    </citation>
    <scope>NUCLEOTIDE SEQUENCE</scope>
    <source>
        <strain evidence="1">IL203A</strain>
    </source>
</reference>
<evidence type="ECO:0000313" key="1">
    <source>
        <dbReference type="EMBL" id="CAG8476697.1"/>
    </source>
</evidence>
<accession>A0ACA9KKG7</accession>
<gene>
    <name evidence="1" type="ORF">DHETER_LOCUS1950</name>
</gene>
<dbReference type="Proteomes" id="UP000789702">
    <property type="component" value="Unassembled WGS sequence"/>
</dbReference>
<sequence length="166" mass="18612">SEKLTDEEVNIKKKFNDADSIIKEISMKSLKSLSANQNKYYSTRIDVQNITNRLKGSSQSSQFYSGSTVVSLTSDLLQPTPMQTPKSEFSNFSLNEEKSPKNFEGSSQSSQRNQFYSGSTLVLSTSDLSQLIPTPKSEHFKFSSDEEKSTKNFKAPTKIKQIKVDS</sequence>
<proteinExistence type="predicted"/>
<organism evidence="1 2">
    <name type="scientific">Dentiscutata heterogama</name>
    <dbReference type="NCBI Taxonomy" id="1316150"/>
    <lineage>
        <taxon>Eukaryota</taxon>
        <taxon>Fungi</taxon>
        <taxon>Fungi incertae sedis</taxon>
        <taxon>Mucoromycota</taxon>
        <taxon>Glomeromycotina</taxon>
        <taxon>Glomeromycetes</taxon>
        <taxon>Diversisporales</taxon>
        <taxon>Gigasporaceae</taxon>
        <taxon>Dentiscutata</taxon>
    </lineage>
</organism>
<protein>
    <submittedName>
        <fullName evidence="1">7475_t:CDS:1</fullName>
    </submittedName>
</protein>
<dbReference type="EMBL" id="CAJVPU010001290">
    <property type="protein sequence ID" value="CAG8476697.1"/>
    <property type="molecule type" value="Genomic_DNA"/>
</dbReference>